<name>A0A431TXH1_9BACT</name>
<protein>
    <recommendedName>
        <fullName evidence="4">Carboxypeptidase-like regulatory domain-containing protein</fullName>
    </recommendedName>
</protein>
<dbReference type="Proteomes" id="UP000282184">
    <property type="component" value="Unassembled WGS sequence"/>
</dbReference>
<evidence type="ECO:0000313" key="2">
    <source>
        <dbReference type="EMBL" id="RTQ46525.1"/>
    </source>
</evidence>
<reference evidence="2 3" key="1">
    <citation type="submission" date="2018-12" db="EMBL/GenBank/DDBJ databases">
        <title>Hymenobacter gummosus sp. nov., isolated from a spring.</title>
        <authorList>
            <person name="Nie L."/>
        </authorList>
    </citation>
    <scope>NUCLEOTIDE SEQUENCE [LARGE SCALE GENOMIC DNA]</scope>
    <source>
        <strain evidence="2 3">KCTC 52166</strain>
    </source>
</reference>
<keyword evidence="1" id="KW-0732">Signal</keyword>
<gene>
    <name evidence="2" type="ORF">EJV47_21470</name>
</gene>
<dbReference type="RefSeq" id="WP_126695270.1">
    <property type="nucleotide sequence ID" value="NZ_RXOF01000015.1"/>
</dbReference>
<dbReference type="Pfam" id="PF13620">
    <property type="entry name" value="CarboxypepD_reg"/>
    <property type="match status" value="1"/>
</dbReference>
<dbReference type="SUPFAM" id="SSF49464">
    <property type="entry name" value="Carboxypeptidase regulatory domain-like"/>
    <property type="match status" value="1"/>
</dbReference>
<dbReference type="Gene3D" id="2.60.40.1120">
    <property type="entry name" value="Carboxypeptidase-like, regulatory domain"/>
    <property type="match status" value="1"/>
</dbReference>
<dbReference type="AlphaFoldDB" id="A0A431TXH1"/>
<evidence type="ECO:0000256" key="1">
    <source>
        <dbReference type="SAM" id="SignalP"/>
    </source>
</evidence>
<accession>A0A431TXH1</accession>
<evidence type="ECO:0008006" key="4">
    <source>
        <dbReference type="Google" id="ProtNLM"/>
    </source>
</evidence>
<dbReference type="InterPro" id="IPR008969">
    <property type="entry name" value="CarboxyPept-like_regulatory"/>
</dbReference>
<comment type="caution">
    <text evidence="2">The sequence shown here is derived from an EMBL/GenBank/DDBJ whole genome shotgun (WGS) entry which is preliminary data.</text>
</comment>
<organism evidence="2 3">
    <name type="scientific">Hymenobacter gummosus</name>
    <dbReference type="NCBI Taxonomy" id="1776032"/>
    <lineage>
        <taxon>Bacteria</taxon>
        <taxon>Pseudomonadati</taxon>
        <taxon>Bacteroidota</taxon>
        <taxon>Cytophagia</taxon>
        <taxon>Cytophagales</taxon>
        <taxon>Hymenobacteraceae</taxon>
        <taxon>Hymenobacter</taxon>
    </lineage>
</organism>
<proteinExistence type="predicted"/>
<feature type="signal peptide" evidence="1">
    <location>
        <begin position="1"/>
        <end position="22"/>
    </location>
</feature>
<dbReference type="EMBL" id="RXOF01000015">
    <property type="protein sequence ID" value="RTQ46525.1"/>
    <property type="molecule type" value="Genomic_DNA"/>
</dbReference>
<keyword evidence="3" id="KW-1185">Reference proteome</keyword>
<dbReference type="OrthoDB" id="887103at2"/>
<evidence type="ECO:0000313" key="3">
    <source>
        <dbReference type="Proteomes" id="UP000282184"/>
    </source>
</evidence>
<feature type="chain" id="PRO_5019115254" description="Carboxypeptidase-like regulatory domain-containing protein" evidence="1">
    <location>
        <begin position="23"/>
        <end position="159"/>
    </location>
</feature>
<sequence>MRLSLLLTAALLGAASLTPARAADGAPVKAARLKTTAPRKAATPHRAPAAPATARLQPAAVAPAKDVLNAHFAVTVVGTITNADGLPLAGATIWKTNTREVLAVANSQGDFTVTLPTNAPVTLTCGYQGYQEQQLDLRQPRPLNQFVVNLEREAAPKRH</sequence>